<dbReference type="Proteomes" id="UP000034764">
    <property type="component" value="Unassembled WGS sequence"/>
</dbReference>
<dbReference type="PATRIC" id="fig|1619031.3.peg.268"/>
<reference evidence="2 3" key="1">
    <citation type="journal article" date="2015" name="Nature">
        <title>rRNA introns, odd ribosomes, and small enigmatic genomes across a large radiation of phyla.</title>
        <authorList>
            <person name="Brown C.T."/>
            <person name="Hug L.A."/>
            <person name="Thomas B.C."/>
            <person name="Sharon I."/>
            <person name="Castelle C.J."/>
            <person name="Singh A."/>
            <person name="Wilkins M.J."/>
            <person name="Williams K.H."/>
            <person name="Banfield J.F."/>
        </authorList>
    </citation>
    <scope>NUCLEOTIDE SEQUENCE [LARGE SCALE GENOMIC DNA]</scope>
</reference>
<dbReference type="Gene3D" id="3.10.20.800">
    <property type="match status" value="1"/>
</dbReference>
<dbReference type="Pfam" id="PF12229">
    <property type="entry name" value="PG_binding_4"/>
    <property type="match status" value="1"/>
</dbReference>
<feature type="domain" description="YoaR-like putative peptidoglycan binding" evidence="1">
    <location>
        <begin position="55"/>
        <end position="119"/>
    </location>
</feature>
<evidence type="ECO:0000313" key="2">
    <source>
        <dbReference type="EMBL" id="KKR23617.1"/>
    </source>
</evidence>
<dbReference type="InterPro" id="IPR007391">
    <property type="entry name" value="Vancomycin_resist_VanW"/>
</dbReference>
<dbReference type="InterPro" id="IPR038054">
    <property type="entry name" value="LD_TPept-like_central_sf"/>
</dbReference>
<dbReference type="EMBL" id="LBXD01000011">
    <property type="protein sequence ID" value="KKR23617.1"/>
    <property type="molecule type" value="Genomic_DNA"/>
</dbReference>
<gene>
    <name evidence="2" type="ORF">UT53_C0011G0002</name>
</gene>
<dbReference type="InterPro" id="IPR052913">
    <property type="entry name" value="Glycopeptide_resist_protein"/>
</dbReference>
<organism evidence="2 3">
    <name type="scientific">Candidatus Yanofskybacteria bacterium GW2011_GWD2_39_48</name>
    <dbReference type="NCBI Taxonomy" id="1619031"/>
    <lineage>
        <taxon>Bacteria</taxon>
        <taxon>Candidatus Yanofskyibacteriota</taxon>
    </lineage>
</organism>
<comment type="caution">
    <text evidence="2">The sequence shown here is derived from an EMBL/GenBank/DDBJ whole genome shotgun (WGS) entry which is preliminary data.</text>
</comment>
<dbReference type="InterPro" id="IPR022029">
    <property type="entry name" value="YoaR-like_PG-bd"/>
</dbReference>
<dbReference type="Pfam" id="PF04294">
    <property type="entry name" value="VanW"/>
    <property type="match status" value="1"/>
</dbReference>
<accession>A0A0G0SD85</accession>
<protein>
    <submittedName>
        <fullName evidence="2">VanW family protein</fullName>
    </submittedName>
</protein>
<proteinExistence type="predicted"/>
<dbReference type="SUPFAM" id="SSF143985">
    <property type="entry name" value="L,D-transpeptidase pre-catalytic domain-like"/>
    <property type="match status" value="1"/>
</dbReference>
<name>A0A0G0SD85_9BACT</name>
<dbReference type="PANTHER" id="PTHR35788">
    <property type="entry name" value="EXPORTED PROTEIN-RELATED"/>
    <property type="match status" value="1"/>
</dbReference>
<evidence type="ECO:0000259" key="1">
    <source>
        <dbReference type="Pfam" id="PF12229"/>
    </source>
</evidence>
<sequence>MPENAKITTQKLENKITPLFNTGLTISIQDKIIKLKGSEIKDFTEKYSRNYSGLSDVRIKHTLVLDYVQSIAPNINREPTDARFQFKDGRAVIFSPAISGRVLDIEASADNIQSALLSGDITASLSITETEPEITLDKVNALGIDTLIGYGESNFSGSSAARIQNIKVSSRRFNGLILKPEEEFSFNAILGSVEAEDGYAEEKVIKDKKLQYELGGGICQVSTTLFRGFPILERKPHAFPVQYYNPQGFDATIYPGITDLKFMNNSDRHIVLQTKTIGTKISFEIYGHDDGRKVSVTAPIQYDIQPDGSMKAYFTRETVYADGTIKNERFDSNYRSPSLYPLEKNPLE</sequence>
<dbReference type="AlphaFoldDB" id="A0A0G0SD85"/>
<evidence type="ECO:0000313" key="3">
    <source>
        <dbReference type="Proteomes" id="UP000034764"/>
    </source>
</evidence>
<dbReference type="PANTHER" id="PTHR35788:SF1">
    <property type="entry name" value="EXPORTED PROTEIN"/>
    <property type="match status" value="1"/>
</dbReference>